<feature type="transmembrane region" description="Helical" evidence="5">
    <location>
        <begin position="6"/>
        <end position="25"/>
    </location>
</feature>
<name>A0A7W4V276_9MICO</name>
<organism evidence="6 7">
    <name type="scientific">Microbacterium endophyticum</name>
    <dbReference type="NCBI Taxonomy" id="1526412"/>
    <lineage>
        <taxon>Bacteria</taxon>
        <taxon>Bacillati</taxon>
        <taxon>Actinomycetota</taxon>
        <taxon>Actinomycetes</taxon>
        <taxon>Micrococcales</taxon>
        <taxon>Microbacteriaceae</taxon>
        <taxon>Microbacterium</taxon>
    </lineage>
</organism>
<evidence type="ECO:0000313" key="6">
    <source>
        <dbReference type="EMBL" id="MBB2975492.1"/>
    </source>
</evidence>
<evidence type="ECO:0000256" key="1">
    <source>
        <dbReference type="ARBA" id="ARBA00004141"/>
    </source>
</evidence>
<comment type="subcellular location">
    <subcellularLocation>
        <location evidence="1">Membrane</location>
        <topology evidence="1">Multi-pass membrane protein</topology>
    </subcellularLocation>
</comment>
<comment type="caution">
    <text evidence="6">The sequence shown here is derived from an EMBL/GenBank/DDBJ whole genome shotgun (WGS) entry which is preliminary data.</text>
</comment>
<keyword evidence="4 5" id="KW-0472">Membrane</keyword>
<feature type="transmembrane region" description="Helical" evidence="5">
    <location>
        <begin position="72"/>
        <end position="91"/>
    </location>
</feature>
<evidence type="ECO:0000256" key="5">
    <source>
        <dbReference type="SAM" id="Phobius"/>
    </source>
</evidence>
<dbReference type="RefSeq" id="WP_165139657.1">
    <property type="nucleotide sequence ID" value="NZ_CP049255.1"/>
</dbReference>
<proteinExistence type="predicted"/>
<evidence type="ECO:0000256" key="3">
    <source>
        <dbReference type="ARBA" id="ARBA00022989"/>
    </source>
</evidence>
<dbReference type="AlphaFoldDB" id="A0A7W4V276"/>
<dbReference type="Pfam" id="PF13564">
    <property type="entry name" value="DoxX_2"/>
    <property type="match status" value="1"/>
</dbReference>
<evidence type="ECO:0000313" key="7">
    <source>
        <dbReference type="Proteomes" id="UP000529310"/>
    </source>
</evidence>
<feature type="transmembrane region" description="Helical" evidence="5">
    <location>
        <begin position="46"/>
        <end position="66"/>
    </location>
</feature>
<gene>
    <name evidence="6" type="ORF">FHX49_001058</name>
</gene>
<feature type="transmembrane region" description="Helical" evidence="5">
    <location>
        <begin position="103"/>
        <end position="121"/>
    </location>
</feature>
<keyword evidence="3 5" id="KW-1133">Transmembrane helix</keyword>
<evidence type="ECO:0000256" key="4">
    <source>
        <dbReference type="ARBA" id="ARBA00023136"/>
    </source>
</evidence>
<protein>
    <submittedName>
        <fullName evidence="6">Putative membrane protein YphA (DoxX/SURF4 family)</fullName>
    </submittedName>
</protein>
<keyword evidence="7" id="KW-1185">Reference proteome</keyword>
<sequence length="122" mass="12386">MIVAVWIINALLALAFLGAGGVKVLRSKPALQSIGMTWVNGFPAGAVKLIGAAEVIGALGLILPLLTNIAPVLTPIAAAALAVLMVGGIIVHMRLDEPFVPTIVLAILSIISAVLGFMVIAS</sequence>
<keyword evidence="2 5" id="KW-0812">Transmembrane</keyword>
<dbReference type="InterPro" id="IPR032808">
    <property type="entry name" value="DoxX"/>
</dbReference>
<reference evidence="6 7" key="1">
    <citation type="submission" date="2020-08" db="EMBL/GenBank/DDBJ databases">
        <title>Sequencing the genomes of 1000 actinobacteria strains.</title>
        <authorList>
            <person name="Klenk H.-P."/>
        </authorList>
    </citation>
    <scope>NUCLEOTIDE SEQUENCE [LARGE SCALE GENOMIC DNA]</scope>
    <source>
        <strain evidence="6 7">DSM 27099</strain>
    </source>
</reference>
<dbReference type="EMBL" id="JACHWQ010000002">
    <property type="protein sequence ID" value="MBB2975492.1"/>
    <property type="molecule type" value="Genomic_DNA"/>
</dbReference>
<accession>A0A7W4V276</accession>
<evidence type="ECO:0000256" key="2">
    <source>
        <dbReference type="ARBA" id="ARBA00022692"/>
    </source>
</evidence>
<dbReference type="Proteomes" id="UP000529310">
    <property type="component" value="Unassembled WGS sequence"/>
</dbReference>
<dbReference type="GO" id="GO:0016020">
    <property type="term" value="C:membrane"/>
    <property type="evidence" value="ECO:0007669"/>
    <property type="project" value="UniProtKB-SubCell"/>
</dbReference>